<name>A0A6V7H0D8_9HYME</name>
<evidence type="ECO:0000313" key="1">
    <source>
        <dbReference type="EMBL" id="CAD1472072.1"/>
    </source>
</evidence>
<feature type="non-terminal residue" evidence="1">
    <location>
        <position position="93"/>
    </location>
</feature>
<dbReference type="Proteomes" id="UP000752696">
    <property type="component" value="Unassembled WGS sequence"/>
</dbReference>
<gene>
    <name evidence="1" type="ORF">MHI_LOCUS259482</name>
</gene>
<protein>
    <recommendedName>
        <fullName evidence="3">PiggyBac transposable element-derived protein 4 C-terminal zinc-ribbon domain-containing protein</fullName>
    </recommendedName>
</protein>
<evidence type="ECO:0008006" key="3">
    <source>
        <dbReference type="Google" id="ProtNLM"/>
    </source>
</evidence>
<comment type="caution">
    <text evidence="1">The sequence shown here is derived from an EMBL/GenBank/DDBJ whole genome shotgun (WGS) entry which is preliminary data.</text>
</comment>
<organism evidence="1 2">
    <name type="scientific">Heterotrigona itama</name>
    <dbReference type="NCBI Taxonomy" id="395501"/>
    <lineage>
        <taxon>Eukaryota</taxon>
        <taxon>Metazoa</taxon>
        <taxon>Ecdysozoa</taxon>
        <taxon>Arthropoda</taxon>
        <taxon>Hexapoda</taxon>
        <taxon>Insecta</taxon>
        <taxon>Pterygota</taxon>
        <taxon>Neoptera</taxon>
        <taxon>Endopterygota</taxon>
        <taxon>Hymenoptera</taxon>
        <taxon>Apocrita</taxon>
        <taxon>Aculeata</taxon>
        <taxon>Apoidea</taxon>
        <taxon>Anthophila</taxon>
        <taxon>Apidae</taxon>
        <taxon>Heterotrigona</taxon>
    </lineage>
</organism>
<sequence>MKRQLHDPGTQSYVNYKINIAEAILKYIQLPDYTRRGKSAENLTPLRLQAQCWADFAKHIDAMPRKQHPTRACKVCYKHKNRSETTCECTKCK</sequence>
<proteinExistence type="predicted"/>
<accession>A0A6V7H0D8</accession>
<dbReference type="EMBL" id="CAJDYZ010004926">
    <property type="protein sequence ID" value="CAD1472072.1"/>
    <property type="molecule type" value="Genomic_DNA"/>
</dbReference>
<evidence type="ECO:0000313" key="2">
    <source>
        <dbReference type="Proteomes" id="UP000752696"/>
    </source>
</evidence>
<dbReference type="AlphaFoldDB" id="A0A6V7H0D8"/>
<reference evidence="1" key="1">
    <citation type="submission" date="2020-07" db="EMBL/GenBank/DDBJ databases">
        <authorList>
            <person name="Nazaruddin N."/>
        </authorList>
    </citation>
    <scope>NUCLEOTIDE SEQUENCE</scope>
</reference>
<dbReference type="OrthoDB" id="8194810at2759"/>
<keyword evidence="2" id="KW-1185">Reference proteome</keyword>